<dbReference type="Proteomes" id="UP000435910">
    <property type="component" value="Unassembled WGS sequence"/>
</dbReference>
<dbReference type="GO" id="GO:0004497">
    <property type="term" value="F:monooxygenase activity"/>
    <property type="evidence" value="ECO:0007669"/>
    <property type="project" value="UniProtKB-KW"/>
</dbReference>
<dbReference type="SMR" id="A0A415JF30"/>
<dbReference type="PROSITE" id="PS00086">
    <property type="entry name" value="CYTOCHROME_P450"/>
    <property type="match status" value="1"/>
</dbReference>
<dbReference type="EMBL" id="CP065647">
    <property type="protein sequence ID" value="QPR71302.1"/>
    <property type="molecule type" value="Genomic_DNA"/>
</dbReference>
<dbReference type="InterPro" id="IPR036396">
    <property type="entry name" value="Cyt_P450_sf"/>
</dbReference>
<evidence type="ECO:0000256" key="7">
    <source>
        <dbReference type="RuleBase" id="RU000461"/>
    </source>
</evidence>
<reference evidence="9 10" key="1">
    <citation type="submission" date="2019-06" db="EMBL/GenBank/DDBJ databases">
        <title>Genome sequence analysis of &gt;100 Bacillus licheniformis strains suggests intrinsic resistance to this species.</title>
        <authorList>
            <person name="Wels M."/>
            <person name="Siezen R.J."/>
            <person name="Johansen E."/>
            <person name="Stuer-Lauridsen B."/>
            <person name="Bjerre K."/>
            <person name="Nielsen B.K.K."/>
        </authorList>
    </citation>
    <scope>NUCLEOTIDE SEQUENCE [LARGE SCALE GENOMIC DNA]</scope>
    <source>
        <strain evidence="9 10">BAC-16736</strain>
    </source>
</reference>
<dbReference type="InterPro" id="IPR002397">
    <property type="entry name" value="Cyt_P450_B"/>
</dbReference>
<dbReference type="GO" id="GO:0020037">
    <property type="term" value="F:heme binding"/>
    <property type="evidence" value="ECO:0007669"/>
    <property type="project" value="InterPro"/>
</dbReference>
<dbReference type="SUPFAM" id="SSF48264">
    <property type="entry name" value="Cytochrome P450"/>
    <property type="match status" value="1"/>
</dbReference>
<dbReference type="Pfam" id="PF00067">
    <property type="entry name" value="p450"/>
    <property type="match status" value="1"/>
</dbReference>
<dbReference type="PANTHER" id="PTHR46696:SF1">
    <property type="entry name" value="CYTOCHROME P450 YJIB-RELATED"/>
    <property type="match status" value="1"/>
</dbReference>
<keyword evidence="2 7" id="KW-0349">Heme</keyword>
<dbReference type="Proteomes" id="UP000595038">
    <property type="component" value="Chromosome"/>
</dbReference>
<evidence type="ECO:0000313" key="10">
    <source>
        <dbReference type="Proteomes" id="UP000435910"/>
    </source>
</evidence>
<gene>
    <name evidence="9" type="ORF">CHCC16736_2182</name>
    <name evidence="8" type="ORF">I6G80_15845</name>
</gene>
<dbReference type="RefSeq" id="WP_003182494.1">
    <property type="nucleotide sequence ID" value="NZ_BOQU01000003.1"/>
</dbReference>
<dbReference type="OMA" id="DERQYGD"/>
<accession>A0A415JF30</accession>
<dbReference type="CDD" id="cd11032">
    <property type="entry name" value="P450_EryK-like"/>
    <property type="match status" value="1"/>
</dbReference>
<dbReference type="AlphaFoldDB" id="A0A415JF30"/>
<keyword evidence="6 7" id="KW-0503">Monooxygenase</keyword>
<evidence type="ECO:0000256" key="6">
    <source>
        <dbReference type="ARBA" id="ARBA00023033"/>
    </source>
</evidence>
<dbReference type="EMBL" id="NILC01000033">
    <property type="protein sequence ID" value="TWL20898.1"/>
    <property type="molecule type" value="Genomic_DNA"/>
</dbReference>
<evidence type="ECO:0000313" key="9">
    <source>
        <dbReference type="EMBL" id="TWL20898.1"/>
    </source>
</evidence>
<dbReference type="PANTHER" id="PTHR46696">
    <property type="entry name" value="P450, PUTATIVE (EUROFUNG)-RELATED"/>
    <property type="match status" value="1"/>
</dbReference>
<evidence type="ECO:0000256" key="4">
    <source>
        <dbReference type="ARBA" id="ARBA00023002"/>
    </source>
</evidence>
<dbReference type="PRINTS" id="PR00385">
    <property type="entry name" value="P450"/>
</dbReference>
<dbReference type="GeneID" id="92861239"/>
<dbReference type="FunFam" id="1.10.630.10:FF:000018">
    <property type="entry name" value="Cytochrome P450 monooxygenase"/>
    <property type="match status" value="1"/>
</dbReference>
<evidence type="ECO:0000256" key="5">
    <source>
        <dbReference type="ARBA" id="ARBA00023004"/>
    </source>
</evidence>
<dbReference type="GO" id="GO:0016705">
    <property type="term" value="F:oxidoreductase activity, acting on paired donors, with incorporation or reduction of molecular oxygen"/>
    <property type="evidence" value="ECO:0007669"/>
    <property type="project" value="InterPro"/>
</dbReference>
<dbReference type="PRINTS" id="PR00359">
    <property type="entry name" value="BP450"/>
</dbReference>
<name>A0A415JF30_BACLI</name>
<evidence type="ECO:0000256" key="1">
    <source>
        <dbReference type="ARBA" id="ARBA00010617"/>
    </source>
</evidence>
<keyword evidence="5 7" id="KW-0408">Iron</keyword>
<reference evidence="8 11" key="2">
    <citation type="submission" date="2020-12" db="EMBL/GenBank/DDBJ databases">
        <title>FDA dAtabase for Regulatory Grade micrObial Sequences (FDA-ARGOS): Supporting development and validation of Infectious Disease Dx tests.</title>
        <authorList>
            <person name="Nelson B."/>
            <person name="Plummer A."/>
            <person name="Tallon L."/>
            <person name="Sadzewicz L."/>
            <person name="Zhao X."/>
            <person name="Boylan J."/>
            <person name="Ott S."/>
            <person name="Bowen H."/>
            <person name="Vavikolanu K."/>
            <person name="Mehta A."/>
            <person name="Aluvathingal J."/>
            <person name="Nadendla S."/>
            <person name="Myers T."/>
            <person name="Yan Y."/>
            <person name="Sichtig H."/>
        </authorList>
    </citation>
    <scope>NUCLEOTIDE SEQUENCE [LARGE SCALE GENOMIC DNA]</scope>
    <source>
        <strain evidence="8 11">FDAARGOS_923</strain>
    </source>
</reference>
<sequence length="404" mass="46065">MANSNSLQSSKHYANWIPMKEISSSNDRLFPFPIYNRIRKTSPVRYDDERKCFDIFSYEDVQFVLKNPKLFSSKRGGNMEGKSILTMDPPRHTKMRAIVNKAFTPKAVKELEPHIEEVTAFLFNEAKQKELFDVVDDLAAPLPVIIIAELLGVPAEDRLMFKHYSDILVAGAEDRSAEAAERMYKRREEGNRFLADYFKNIIKQRKKEPKDDLISLLLRAEVDGKSLTEEELLHFCIILLVAGNETTTNLIANSVRYLTEDKITQEAVRQDPSLVPVFVEEMLRYYPPVQAIGRTAAEDVDIGGVRIAKGSTVISWVASANRDELKFDDPDSFKLDRKSNPHMSFGFGIHFCLGAPLARLEAKVALDYLLRRAYMERDSSKELEAIQSPFVFGVRHLPVQLSQK</sequence>
<evidence type="ECO:0000256" key="3">
    <source>
        <dbReference type="ARBA" id="ARBA00022723"/>
    </source>
</evidence>
<proteinExistence type="inferred from homology"/>
<organism evidence="9 10">
    <name type="scientific">Bacillus licheniformis</name>
    <dbReference type="NCBI Taxonomy" id="1402"/>
    <lineage>
        <taxon>Bacteria</taxon>
        <taxon>Bacillati</taxon>
        <taxon>Bacillota</taxon>
        <taxon>Bacilli</taxon>
        <taxon>Bacillales</taxon>
        <taxon>Bacillaceae</taxon>
        <taxon>Bacillus</taxon>
    </lineage>
</organism>
<evidence type="ECO:0000256" key="2">
    <source>
        <dbReference type="ARBA" id="ARBA00022617"/>
    </source>
</evidence>
<dbReference type="InterPro" id="IPR001128">
    <property type="entry name" value="Cyt_P450"/>
</dbReference>
<keyword evidence="3 7" id="KW-0479">Metal-binding</keyword>
<comment type="similarity">
    <text evidence="1 7">Belongs to the cytochrome P450 family.</text>
</comment>
<evidence type="ECO:0000313" key="11">
    <source>
        <dbReference type="Proteomes" id="UP000595038"/>
    </source>
</evidence>
<dbReference type="InterPro" id="IPR017972">
    <property type="entry name" value="Cyt_P450_CS"/>
</dbReference>
<keyword evidence="4 7" id="KW-0560">Oxidoreductase</keyword>
<evidence type="ECO:0000313" key="8">
    <source>
        <dbReference type="EMBL" id="QPR71302.1"/>
    </source>
</evidence>
<dbReference type="GO" id="GO:0005506">
    <property type="term" value="F:iron ion binding"/>
    <property type="evidence" value="ECO:0007669"/>
    <property type="project" value="InterPro"/>
</dbReference>
<protein>
    <submittedName>
        <fullName evidence="8 9">Cytochrome P450</fullName>
    </submittedName>
</protein>
<dbReference type="Gene3D" id="1.10.630.10">
    <property type="entry name" value="Cytochrome P450"/>
    <property type="match status" value="1"/>
</dbReference>